<dbReference type="PROSITE" id="PS50102">
    <property type="entry name" value="RRM"/>
    <property type="match status" value="2"/>
</dbReference>
<evidence type="ECO:0000313" key="6">
    <source>
        <dbReference type="EnsemblProtists" id="PYU1_T005711"/>
    </source>
</evidence>
<feature type="compositionally biased region" description="Low complexity" evidence="4">
    <location>
        <begin position="96"/>
        <end position="118"/>
    </location>
</feature>
<dbReference type="InParanoid" id="K3WL69"/>
<feature type="compositionally biased region" description="Polar residues" evidence="4">
    <location>
        <begin position="445"/>
        <end position="458"/>
    </location>
</feature>
<organism evidence="6 7">
    <name type="scientific">Globisporangium ultimum (strain ATCC 200006 / CBS 805.95 / DAOM BR144)</name>
    <name type="common">Pythium ultimum</name>
    <dbReference type="NCBI Taxonomy" id="431595"/>
    <lineage>
        <taxon>Eukaryota</taxon>
        <taxon>Sar</taxon>
        <taxon>Stramenopiles</taxon>
        <taxon>Oomycota</taxon>
        <taxon>Peronosporomycetes</taxon>
        <taxon>Pythiales</taxon>
        <taxon>Pythiaceae</taxon>
        <taxon>Globisporangium</taxon>
    </lineage>
</organism>
<dbReference type="CDD" id="cd12325">
    <property type="entry name" value="RRM1_hnRNPA_hnRNPD_like"/>
    <property type="match status" value="1"/>
</dbReference>
<evidence type="ECO:0000256" key="3">
    <source>
        <dbReference type="PROSITE-ProRule" id="PRU00176"/>
    </source>
</evidence>
<evidence type="ECO:0000256" key="1">
    <source>
        <dbReference type="ARBA" id="ARBA00022737"/>
    </source>
</evidence>
<evidence type="ECO:0000313" key="7">
    <source>
        <dbReference type="Proteomes" id="UP000019132"/>
    </source>
</evidence>
<evidence type="ECO:0000259" key="5">
    <source>
        <dbReference type="PROSITE" id="PS50102"/>
    </source>
</evidence>
<dbReference type="GO" id="GO:0006417">
    <property type="term" value="P:regulation of translation"/>
    <property type="evidence" value="ECO:0007669"/>
    <property type="project" value="TreeGrafter"/>
</dbReference>
<dbReference type="InterPro" id="IPR000504">
    <property type="entry name" value="RRM_dom"/>
</dbReference>
<dbReference type="VEuPathDB" id="FungiDB:PYU1_G005700"/>
<feature type="compositionally biased region" description="Polar residues" evidence="4">
    <location>
        <begin position="238"/>
        <end position="249"/>
    </location>
</feature>
<feature type="compositionally biased region" description="Polar residues" evidence="4">
    <location>
        <begin position="471"/>
        <end position="485"/>
    </location>
</feature>
<dbReference type="FunFam" id="3.30.70.330:FF:000679">
    <property type="entry name" value="Heterogeneous nuclear ribonucleoprotein A1"/>
    <property type="match status" value="1"/>
</dbReference>
<feature type="region of interest" description="Disordered" evidence="4">
    <location>
        <begin position="78"/>
        <end position="118"/>
    </location>
</feature>
<dbReference type="Pfam" id="PF00076">
    <property type="entry name" value="RRM_1"/>
    <property type="match status" value="2"/>
</dbReference>
<dbReference type="SMART" id="SM00360">
    <property type="entry name" value="RRM"/>
    <property type="match status" value="2"/>
</dbReference>
<dbReference type="InterPro" id="IPR012677">
    <property type="entry name" value="Nucleotide-bd_a/b_plait_sf"/>
</dbReference>
<reference evidence="7" key="1">
    <citation type="journal article" date="2010" name="Genome Biol.">
        <title>Genome sequence of the necrotrophic plant pathogen Pythium ultimum reveals original pathogenicity mechanisms and effector repertoire.</title>
        <authorList>
            <person name="Levesque C.A."/>
            <person name="Brouwer H."/>
            <person name="Cano L."/>
            <person name="Hamilton J.P."/>
            <person name="Holt C."/>
            <person name="Huitema E."/>
            <person name="Raffaele S."/>
            <person name="Robideau G.P."/>
            <person name="Thines M."/>
            <person name="Win J."/>
            <person name="Zerillo M.M."/>
            <person name="Beakes G.W."/>
            <person name="Boore J.L."/>
            <person name="Busam D."/>
            <person name="Dumas B."/>
            <person name="Ferriera S."/>
            <person name="Fuerstenberg S.I."/>
            <person name="Gachon C.M."/>
            <person name="Gaulin E."/>
            <person name="Govers F."/>
            <person name="Grenville-Briggs L."/>
            <person name="Horner N."/>
            <person name="Hostetler J."/>
            <person name="Jiang R.H."/>
            <person name="Johnson J."/>
            <person name="Krajaejun T."/>
            <person name="Lin H."/>
            <person name="Meijer H.J."/>
            <person name="Moore B."/>
            <person name="Morris P."/>
            <person name="Phuntmart V."/>
            <person name="Puiu D."/>
            <person name="Shetty J."/>
            <person name="Stajich J.E."/>
            <person name="Tripathy S."/>
            <person name="Wawra S."/>
            <person name="van West P."/>
            <person name="Whitty B.R."/>
            <person name="Coutinho P.M."/>
            <person name="Henrissat B."/>
            <person name="Martin F."/>
            <person name="Thomas P.D."/>
            <person name="Tyler B.M."/>
            <person name="De Vries R.P."/>
            <person name="Kamoun S."/>
            <person name="Yandell M."/>
            <person name="Tisserat N."/>
            <person name="Buell C.R."/>
        </authorList>
    </citation>
    <scope>NUCLEOTIDE SEQUENCE</scope>
    <source>
        <strain evidence="7">DAOM:BR144</strain>
    </source>
</reference>
<feature type="region of interest" description="Disordered" evidence="4">
    <location>
        <begin position="295"/>
        <end position="332"/>
    </location>
</feature>
<proteinExistence type="predicted"/>
<dbReference type="AlphaFoldDB" id="K3WL69"/>
<reference evidence="7" key="2">
    <citation type="submission" date="2010-04" db="EMBL/GenBank/DDBJ databases">
        <authorList>
            <person name="Buell R."/>
            <person name="Hamilton J."/>
            <person name="Hostetler J."/>
        </authorList>
    </citation>
    <scope>NUCLEOTIDE SEQUENCE [LARGE SCALE GENOMIC DNA]</scope>
    <source>
        <strain evidence="7">DAOM:BR144</strain>
    </source>
</reference>
<dbReference type="PANTHER" id="PTHR48032:SF6">
    <property type="entry name" value="RNA-BINDING (RRM_RBD_RNP MOTIFS) FAMILY PROTEIN"/>
    <property type="match status" value="1"/>
</dbReference>
<reference evidence="6" key="3">
    <citation type="submission" date="2015-02" db="UniProtKB">
        <authorList>
            <consortium name="EnsemblProtists"/>
        </authorList>
    </citation>
    <scope>IDENTIFICATION</scope>
    <source>
        <strain evidence="6">DAOM BR144</strain>
    </source>
</reference>
<dbReference type="OMA" id="DPVIEQW"/>
<dbReference type="EnsemblProtists" id="PYU1_T005711">
    <property type="protein sequence ID" value="PYU1_T005711"/>
    <property type="gene ID" value="PYU1_G005700"/>
</dbReference>
<dbReference type="InterPro" id="IPR035979">
    <property type="entry name" value="RBD_domain_sf"/>
</dbReference>
<dbReference type="GO" id="GO:0003729">
    <property type="term" value="F:mRNA binding"/>
    <property type="evidence" value="ECO:0007669"/>
    <property type="project" value="TreeGrafter"/>
</dbReference>
<feature type="domain" description="RRM" evidence="5">
    <location>
        <begin position="9"/>
        <end position="86"/>
    </location>
</feature>
<dbReference type="eggNOG" id="KOG4205">
    <property type="taxonomic scope" value="Eukaryota"/>
</dbReference>
<dbReference type="EMBL" id="GL376573">
    <property type="status" value="NOT_ANNOTATED_CDS"/>
    <property type="molecule type" value="Genomic_DNA"/>
</dbReference>
<dbReference type="Proteomes" id="UP000019132">
    <property type="component" value="Unassembled WGS sequence"/>
</dbReference>
<dbReference type="HOGENOM" id="CLU_440395_0_0_1"/>
<evidence type="ECO:0000256" key="4">
    <source>
        <dbReference type="SAM" id="MobiDB-lite"/>
    </source>
</evidence>
<dbReference type="FunFam" id="3.30.70.330:FF:000040">
    <property type="entry name" value="Heterogeneous nuclear ribonucleoprotein A2/B1"/>
    <property type="match status" value="1"/>
</dbReference>
<dbReference type="Gene3D" id="3.30.70.330">
    <property type="match status" value="2"/>
</dbReference>
<sequence length="603" mass="62954">MSDSSAKLGKIFIGGLSYETTDEKLRSYFAAYGSVTDAVVMKDPISRRSRGFGFITYADPGCVDRALAHPNHILDSRRVEAKRAVPRAESARDMTSSSSSSSSRGMSNSSSIPSSNLSLNSSHIGATKKIFVGGLHYETKDADFKKYFAQYGKVVSAEVMFNRETNKSRGFGFVIFEVENSVDLVLQEPNHVIDGKSVEVKRAVPRTDVPPARSVSSRAGSFSGTGGPGSVGSLEDVSVSSTATLSMPGTPSRATGSSNSSRSAMSSSPAPANLMANGTLVGYAAAVRYGGRGIPKPTSSIAPVLPPSAITDSYKNNDDSDDHAPPDGVADALSSLALGDSSATPSLSASSSLESPSKLLDAAGNGHFSPLGSAIMSPLAADPVIEQWNLSPAAPPQPSVSSEVPFLGQSKSRYLSGAIRNDDVTDESSQLPWQAAPWDHAWPSLQPQQHSNAPESQRSPSSPSFFPMFSTQGMNASGSPMSESAWNPPEYVTGNGFGNGMMGMGGSGFGSNGSNGRMGRGGGAFGNGGLGGVPRSSSPYSSLGGFLQAEYLPQQEPELPLDTGFGSLIADANLGPDDSELEKKQHLDFALPSSSTGFQRHYR</sequence>
<protein>
    <recommendedName>
        <fullName evidence="5">RRM domain-containing protein</fullName>
    </recommendedName>
</protein>
<dbReference type="PANTHER" id="PTHR48032">
    <property type="entry name" value="RNA-BINDING PROTEIN MUSASHI HOMOLOG RBP6"/>
    <property type="match status" value="1"/>
</dbReference>
<feature type="compositionally biased region" description="Low complexity" evidence="4">
    <location>
        <begin position="459"/>
        <end position="470"/>
    </location>
</feature>
<keyword evidence="1" id="KW-0677">Repeat</keyword>
<name>K3WL69_GLOUD</name>
<evidence type="ECO:0000256" key="2">
    <source>
        <dbReference type="ARBA" id="ARBA00022884"/>
    </source>
</evidence>
<accession>K3WL69</accession>
<dbReference type="SUPFAM" id="SSF54928">
    <property type="entry name" value="RNA-binding domain, RBD"/>
    <property type="match status" value="2"/>
</dbReference>
<dbReference type="STRING" id="431595.K3WL69"/>
<keyword evidence="7" id="KW-1185">Reference proteome</keyword>
<feature type="compositionally biased region" description="Low complexity" evidence="4">
    <location>
        <begin position="250"/>
        <end position="270"/>
    </location>
</feature>
<feature type="domain" description="RRM" evidence="5">
    <location>
        <begin position="128"/>
        <end position="205"/>
    </location>
</feature>
<feature type="region of interest" description="Disordered" evidence="4">
    <location>
        <begin position="442"/>
        <end position="487"/>
    </location>
</feature>
<feature type="compositionally biased region" description="Basic and acidic residues" evidence="4">
    <location>
        <begin position="315"/>
        <end position="325"/>
    </location>
</feature>
<feature type="region of interest" description="Disordered" evidence="4">
    <location>
        <begin position="204"/>
        <end position="270"/>
    </location>
</feature>
<keyword evidence="2 3" id="KW-0694">RNA-binding</keyword>